<organism evidence="2 3">
    <name type="scientific">Microbacterium maritypicum</name>
    <name type="common">Microbacterium liquefaciens</name>
    <dbReference type="NCBI Taxonomy" id="33918"/>
    <lineage>
        <taxon>Bacteria</taxon>
        <taxon>Bacillati</taxon>
        <taxon>Actinomycetota</taxon>
        <taxon>Actinomycetes</taxon>
        <taxon>Micrococcales</taxon>
        <taxon>Microbacteriaceae</taxon>
        <taxon>Microbacterium</taxon>
    </lineage>
</organism>
<feature type="domain" description="Colicin D C-terminal" evidence="1">
    <location>
        <begin position="616"/>
        <end position="697"/>
    </location>
</feature>
<gene>
    <name evidence="2" type="ORF">F6W70_16360</name>
</gene>
<dbReference type="SUPFAM" id="SSF102824">
    <property type="entry name" value="Colicin D/E5 nuclease domain"/>
    <property type="match status" value="1"/>
</dbReference>
<evidence type="ECO:0000313" key="2">
    <source>
        <dbReference type="EMBL" id="KAB1881451.1"/>
    </source>
</evidence>
<sequence length="707" mass="73246">MAKSTTGPTPASGGAITTEYAYDAWGRAVATKSTGDTDWSCTGYDARGKVVSSKIFGGSGVATISSSTTETTRVTGGGYTSVTGGVSVAGSPNDSTITTVSDLLGRTVSYTDVWGTVTTPTYDPASGRVTQISTTPAGGAASVTAYTYDADGKVKTVAVDGQQLASVTYDALQRLKQITYPDGSALSSVGRDAAERVVGQEWLVGGQVVSDVVVRSQSGRVVKQQSSMGSTSYSSTYGYDTAGRLVSAVIPGHEFTYGFGSSGGCGPNAAAGMSGNRTGLTDVWTAPGQAPVTTSTSYCYDWADRLLSSSVTGAIPGATTVADGLAASEIVYDARGNTVRLGDMQFSYDAANRHVGTTYDDGTAVRIVRDASGRIATRTIDPTGDAPAATTNYLYAAGGDAAWGQKSGAELTRSVGLPGGVSWTNQAGVVTWSFPGLGGHGLVTRTGTTASALLLWDPFGQPVDPVSFAVGTVASDDTGQVAGNTLWHQGALKPAESAGSALVVEMGVRLYVPALGRFLQVDPIEGGGANDYAWPTEPINGHDLSGKKWWNPWAGGSQGGNYVTSRGMPSNMRGYTTPMGIYTWRRMTPVVAPRANVQAQNPMTVHRSVTVRTVQAQKKFKHANDFGVAGNYSPTNAQSFASAIVAHVRSPNTISITGEYRGASVTHYYNPQSGINVILQGDDFLSGWKLSSTQVENLLTTGRLGGG</sequence>
<dbReference type="InterPro" id="IPR024440">
    <property type="entry name" value="ColicinD_C"/>
</dbReference>
<dbReference type="NCBIfam" id="TIGR03696">
    <property type="entry name" value="Rhs_assc_core"/>
    <property type="match status" value="1"/>
</dbReference>
<dbReference type="InterPro" id="IPR022385">
    <property type="entry name" value="Rhs_assc_core"/>
</dbReference>
<dbReference type="Gene3D" id="2.180.10.10">
    <property type="entry name" value="RHS repeat-associated core"/>
    <property type="match status" value="1"/>
</dbReference>
<dbReference type="Pfam" id="PF05593">
    <property type="entry name" value="RHS_repeat"/>
    <property type="match status" value="1"/>
</dbReference>
<proteinExistence type="predicted"/>
<dbReference type="InterPro" id="IPR031325">
    <property type="entry name" value="RHS_repeat"/>
</dbReference>
<comment type="caution">
    <text evidence="2">The sequence shown here is derived from an EMBL/GenBank/DDBJ whole genome shotgun (WGS) entry which is preliminary data.</text>
</comment>
<reference evidence="2 3" key="1">
    <citation type="submission" date="2019-09" db="EMBL/GenBank/DDBJ databases">
        <title>Whole genome sequencing of Microbacterium maritypicum.</title>
        <authorList>
            <person name="Lenchi N."/>
        </authorList>
    </citation>
    <scope>NUCLEOTIDE SEQUENCE [LARGE SCALE GENOMIC DNA]</scope>
    <source>
        <strain evidence="2 3">DSM 12512</strain>
    </source>
</reference>
<name>A0AAD3ZXR3_MICMQ</name>
<dbReference type="GO" id="GO:0004540">
    <property type="term" value="F:RNA nuclease activity"/>
    <property type="evidence" value="ECO:0007669"/>
    <property type="project" value="InterPro"/>
</dbReference>
<dbReference type="InterPro" id="IPR038233">
    <property type="entry name" value="Colicin_D/E5_nuclease"/>
</dbReference>
<protein>
    <recommendedName>
        <fullName evidence="1">Colicin D C-terminal domain-containing protein</fullName>
    </recommendedName>
</protein>
<evidence type="ECO:0000313" key="3">
    <source>
        <dbReference type="Proteomes" id="UP000436027"/>
    </source>
</evidence>
<dbReference type="EMBL" id="WAAQ01000003">
    <property type="protein sequence ID" value="KAB1881451.1"/>
    <property type="molecule type" value="Genomic_DNA"/>
</dbReference>
<dbReference type="InterPro" id="IPR037178">
    <property type="entry name" value="ColicinD_C_sf"/>
</dbReference>
<evidence type="ECO:0000259" key="1">
    <source>
        <dbReference type="Pfam" id="PF11429"/>
    </source>
</evidence>
<dbReference type="Pfam" id="PF11429">
    <property type="entry name" value="Colicin_D"/>
    <property type="match status" value="1"/>
</dbReference>
<dbReference type="AlphaFoldDB" id="A0AAD3ZXR3"/>
<dbReference type="Proteomes" id="UP000436027">
    <property type="component" value="Unassembled WGS sequence"/>
</dbReference>
<accession>A0AAD3ZXR3</accession>
<dbReference type="Gene3D" id="3.10.450.200">
    <property type="match status" value="1"/>
</dbReference>